<protein>
    <submittedName>
        <fullName evidence="9">NADH:ubiquinone oxidoreductase subunit 5 (Chain L)/Multisubunit Na+/H+ antiporter, MnhA subunit</fullName>
    </submittedName>
</protein>
<dbReference type="PANTHER" id="PTHR42829">
    <property type="entry name" value="NADH-UBIQUINONE OXIDOREDUCTASE CHAIN 5"/>
    <property type="match status" value="1"/>
</dbReference>
<dbReference type="Gene3D" id="1.20.5.2700">
    <property type="match status" value="1"/>
</dbReference>
<feature type="transmembrane region" description="Helical" evidence="7">
    <location>
        <begin position="310"/>
        <end position="334"/>
    </location>
</feature>
<evidence type="ECO:0000256" key="7">
    <source>
        <dbReference type="SAM" id="Phobius"/>
    </source>
</evidence>
<feature type="transmembrane region" description="Helical" evidence="7">
    <location>
        <begin position="109"/>
        <end position="139"/>
    </location>
</feature>
<dbReference type="InterPro" id="IPR003945">
    <property type="entry name" value="NU5C-like"/>
</dbReference>
<feature type="transmembrane region" description="Helical" evidence="7">
    <location>
        <begin position="225"/>
        <end position="244"/>
    </location>
</feature>
<evidence type="ECO:0000256" key="6">
    <source>
        <dbReference type="RuleBase" id="RU000320"/>
    </source>
</evidence>
<dbReference type="GO" id="GO:0008137">
    <property type="term" value="F:NADH dehydrogenase (ubiquinone) activity"/>
    <property type="evidence" value="ECO:0007669"/>
    <property type="project" value="InterPro"/>
</dbReference>
<accession>A0A1M5ESK9</accession>
<dbReference type="EMBL" id="FQUE01000014">
    <property type="protein sequence ID" value="SHF82101.1"/>
    <property type="molecule type" value="Genomic_DNA"/>
</dbReference>
<feature type="transmembrane region" description="Helical" evidence="7">
    <location>
        <begin position="422"/>
        <end position="446"/>
    </location>
</feature>
<proteinExistence type="predicted"/>
<feature type="transmembrane region" description="Helical" evidence="7">
    <location>
        <begin position="151"/>
        <end position="175"/>
    </location>
</feature>
<feature type="transmembrane region" description="Helical" evidence="7">
    <location>
        <begin position="181"/>
        <end position="204"/>
    </location>
</feature>
<dbReference type="InterPro" id="IPR001750">
    <property type="entry name" value="ND/Mrp_TM"/>
</dbReference>
<dbReference type="PRINTS" id="PR01434">
    <property type="entry name" value="NADHDHGNASE5"/>
</dbReference>
<keyword evidence="9" id="KW-0830">Ubiquinone</keyword>
<sequence>MLWLIPLLPIVTGAVIAAMGDRSRRWLGTVAVMVLGATLCLTLLAAAQGWTATLIWSDAIRLSAELTPLSAAIALMVPTVALAVVFHATQHESPQGIGRLTGLMILFTGGMQLVVVAGDLLTLLIGWELIGACSWALIAHKWRAIENPRSGLYAFVVTRFGDLGLFAAAIALFAGTGSFDYAGIATLSGPLSFIVAYGILLSAASKAGQVPFAPWLFRAMAGPSSVSALLHAATLVAAGAYIIALLHPSLSVVPGWQATTIAIGLTTALAGGVTGVLQNHAKRLLAASTSAQMGFMFVAIGAGYPGVAALHLIVHATFKAPLFLVAGAAGDATGSYRLDRMRLGRIMPLIAGLAVIAAAGLAGLPLTGGGWSKEEIVKAAEHADFWLSIGVMIGGALSAAYATRFVLLAFGRRSEDDRDIAAPGWAETAGIAGLGALTLATGLLWVSPLSDALAAATGFTLPEGSTLGLVLSLICVAVGVASGIYVVRHNPALGRTGAAAAASDWLGLPTLITRGVVLPFDALARAAARFDDDILDAGPRSVAALARRGSMAIAAMDNQVVDKGVRATAAFGDWLARVADRFGEALSDGIPEGTAGITGMLGREARRLQSGLSHHYYAYIVCGIFAVVAILAAGA</sequence>
<evidence type="ECO:0000259" key="8">
    <source>
        <dbReference type="Pfam" id="PF00361"/>
    </source>
</evidence>
<dbReference type="GO" id="GO:0016020">
    <property type="term" value="C:membrane"/>
    <property type="evidence" value="ECO:0007669"/>
    <property type="project" value="UniProtKB-SubCell"/>
</dbReference>
<name>A0A1M5ESK9_LOKAT</name>
<gene>
    <name evidence="9" type="ORF">SAMN05444339_11445</name>
</gene>
<dbReference type="GO" id="GO:0015990">
    <property type="term" value="P:electron transport coupled proton transport"/>
    <property type="evidence" value="ECO:0007669"/>
    <property type="project" value="TreeGrafter"/>
</dbReference>
<feature type="transmembrane region" description="Helical" evidence="7">
    <location>
        <begin position="466"/>
        <end position="487"/>
    </location>
</feature>
<evidence type="ECO:0000256" key="2">
    <source>
        <dbReference type="ARBA" id="ARBA00004127"/>
    </source>
</evidence>
<dbReference type="AlphaFoldDB" id="A0A1M5ESK9"/>
<feature type="transmembrane region" description="Helical" evidence="7">
    <location>
        <begin position="27"/>
        <end position="47"/>
    </location>
</feature>
<evidence type="ECO:0000256" key="5">
    <source>
        <dbReference type="ARBA" id="ARBA00023136"/>
    </source>
</evidence>
<dbReference type="OrthoDB" id="9811798at2"/>
<dbReference type="STRING" id="366533.SAMN05444339_11445"/>
<dbReference type="RefSeq" id="WP_072858708.1">
    <property type="nucleotide sequence ID" value="NZ_FQUE01000014.1"/>
</dbReference>
<feature type="transmembrane region" description="Helical" evidence="7">
    <location>
        <begin position="284"/>
        <end position="304"/>
    </location>
</feature>
<keyword evidence="5 7" id="KW-0472">Membrane</keyword>
<organism evidence="9 10">
    <name type="scientific">Loktanella atrilutea</name>
    <dbReference type="NCBI Taxonomy" id="366533"/>
    <lineage>
        <taxon>Bacteria</taxon>
        <taxon>Pseudomonadati</taxon>
        <taxon>Pseudomonadota</taxon>
        <taxon>Alphaproteobacteria</taxon>
        <taxon>Rhodobacterales</taxon>
        <taxon>Roseobacteraceae</taxon>
        <taxon>Loktanella</taxon>
    </lineage>
</organism>
<dbReference type="GO" id="GO:0003954">
    <property type="term" value="F:NADH dehydrogenase activity"/>
    <property type="evidence" value="ECO:0007669"/>
    <property type="project" value="TreeGrafter"/>
</dbReference>
<dbReference type="PANTHER" id="PTHR42829:SF2">
    <property type="entry name" value="NADH-UBIQUINONE OXIDOREDUCTASE CHAIN 5"/>
    <property type="match status" value="1"/>
</dbReference>
<dbReference type="Pfam" id="PF00361">
    <property type="entry name" value="Proton_antipo_M"/>
    <property type="match status" value="1"/>
</dbReference>
<evidence type="ECO:0000313" key="10">
    <source>
        <dbReference type="Proteomes" id="UP000183987"/>
    </source>
</evidence>
<evidence type="ECO:0000313" key="9">
    <source>
        <dbReference type="EMBL" id="SHF82101.1"/>
    </source>
</evidence>
<evidence type="ECO:0000256" key="1">
    <source>
        <dbReference type="ARBA" id="ARBA00002378"/>
    </source>
</evidence>
<dbReference type="Proteomes" id="UP000183987">
    <property type="component" value="Unassembled WGS sequence"/>
</dbReference>
<feature type="transmembrane region" description="Helical" evidence="7">
    <location>
        <begin position="385"/>
        <end position="410"/>
    </location>
</feature>
<evidence type="ECO:0000256" key="3">
    <source>
        <dbReference type="ARBA" id="ARBA00022692"/>
    </source>
</evidence>
<feature type="transmembrane region" description="Helical" evidence="7">
    <location>
        <begin position="616"/>
        <end position="634"/>
    </location>
</feature>
<keyword evidence="4 7" id="KW-1133">Transmembrane helix</keyword>
<comment type="subcellular location">
    <subcellularLocation>
        <location evidence="2">Endomembrane system</location>
        <topology evidence="2">Multi-pass membrane protein</topology>
    </subcellularLocation>
    <subcellularLocation>
        <location evidence="6">Membrane</location>
        <topology evidence="6">Multi-pass membrane protein</topology>
    </subcellularLocation>
</comment>
<reference evidence="10" key="1">
    <citation type="submission" date="2016-11" db="EMBL/GenBank/DDBJ databases">
        <authorList>
            <person name="Varghese N."/>
            <person name="Submissions S."/>
        </authorList>
    </citation>
    <scope>NUCLEOTIDE SEQUENCE [LARGE SCALE GENOMIC DNA]</scope>
    <source>
        <strain evidence="10">DSM 29326</strain>
    </source>
</reference>
<keyword evidence="3 6" id="KW-0812">Transmembrane</keyword>
<feature type="transmembrane region" description="Helical" evidence="7">
    <location>
        <begin position="256"/>
        <end position="277"/>
    </location>
</feature>
<feature type="transmembrane region" description="Helical" evidence="7">
    <location>
        <begin position="68"/>
        <end position="89"/>
    </location>
</feature>
<dbReference type="GO" id="GO:0042773">
    <property type="term" value="P:ATP synthesis coupled electron transport"/>
    <property type="evidence" value="ECO:0007669"/>
    <property type="project" value="InterPro"/>
</dbReference>
<evidence type="ECO:0000256" key="4">
    <source>
        <dbReference type="ARBA" id="ARBA00022989"/>
    </source>
</evidence>
<comment type="function">
    <text evidence="1">NDH-1 shuttles electrons from NADH, via FMN and iron-sulfur (Fe-S) centers, to quinones in the respiratory chain. The immediate electron acceptor for the enzyme in this species is believed to be ubiquinone. Couples the redox reaction to proton translocation (for every two electrons transferred, four hydrogen ions are translocated across the cytoplasmic membrane), and thus conserves the redox energy in a proton gradient.</text>
</comment>
<feature type="domain" description="NADH:quinone oxidoreductase/Mrp antiporter transmembrane" evidence="8">
    <location>
        <begin position="117"/>
        <end position="393"/>
    </location>
</feature>
<feature type="transmembrane region" description="Helical" evidence="7">
    <location>
        <begin position="346"/>
        <end position="365"/>
    </location>
</feature>
<dbReference type="GO" id="GO:0012505">
    <property type="term" value="C:endomembrane system"/>
    <property type="evidence" value="ECO:0007669"/>
    <property type="project" value="UniProtKB-SubCell"/>
</dbReference>
<keyword evidence="10" id="KW-1185">Reference proteome</keyword>